<reference evidence="3 4" key="1">
    <citation type="submission" date="2022-05" db="EMBL/GenBank/DDBJ databases">
        <title>Luteimonas sp. SX5, whole genome shotgun sequencing project.</title>
        <authorList>
            <person name="Zhao G."/>
            <person name="Shen L."/>
        </authorList>
    </citation>
    <scope>NUCLEOTIDE SEQUENCE [LARGE SCALE GENOMIC DNA]</scope>
    <source>
        <strain evidence="3 4">SX5</strain>
    </source>
</reference>
<evidence type="ECO:0000259" key="2">
    <source>
        <dbReference type="Pfam" id="PF10882"/>
    </source>
</evidence>
<dbReference type="RefSeq" id="WP_249472325.1">
    <property type="nucleotide sequence ID" value="NZ_JAMBEP010000001.1"/>
</dbReference>
<dbReference type="InterPro" id="IPR027783">
    <property type="entry name" value="Bacterial_PH-related"/>
</dbReference>
<accession>A0ABT0MGX2</accession>
<evidence type="ECO:0000256" key="1">
    <source>
        <dbReference type="SAM" id="Phobius"/>
    </source>
</evidence>
<dbReference type="Proteomes" id="UP001431217">
    <property type="component" value="Unassembled WGS sequence"/>
</dbReference>
<sequence length="154" mass="17005">MPLGIGFAAGVIGTIVVMSRGEYLMAWMLPILLLFAGVFTFAFRRLRVGLEAGTLTIAAGFNTRRVAVGDLDLDGARIVDLRERTEFKPMLKTMGTALPGYATGHFRLRNRSKAFLMLTDRTRVLVLPEKSGRTLLLSLQQPQALLDALRRKGN</sequence>
<name>A0ABT0MGX2_9GAMM</name>
<dbReference type="EMBL" id="JAMBEP010000001">
    <property type="protein sequence ID" value="MCL1634117.1"/>
    <property type="molecule type" value="Genomic_DNA"/>
</dbReference>
<evidence type="ECO:0000313" key="3">
    <source>
        <dbReference type="EMBL" id="MCL1634117.1"/>
    </source>
</evidence>
<keyword evidence="4" id="KW-1185">Reference proteome</keyword>
<feature type="domain" description="Bacterial Pleckstrin homology" evidence="2">
    <location>
        <begin position="49"/>
        <end position="152"/>
    </location>
</feature>
<comment type="caution">
    <text evidence="3">The sequence shown here is derived from an EMBL/GenBank/DDBJ whole genome shotgun (WGS) entry which is preliminary data.</text>
</comment>
<organism evidence="3 4">
    <name type="scientific">Luteimonas galliterrae</name>
    <dbReference type="NCBI Taxonomy" id="2940486"/>
    <lineage>
        <taxon>Bacteria</taxon>
        <taxon>Pseudomonadati</taxon>
        <taxon>Pseudomonadota</taxon>
        <taxon>Gammaproteobacteria</taxon>
        <taxon>Lysobacterales</taxon>
        <taxon>Lysobacteraceae</taxon>
        <taxon>Luteimonas</taxon>
    </lineage>
</organism>
<proteinExistence type="predicted"/>
<evidence type="ECO:0000313" key="4">
    <source>
        <dbReference type="Proteomes" id="UP001431217"/>
    </source>
</evidence>
<keyword evidence="1" id="KW-0472">Membrane</keyword>
<gene>
    <name evidence="3" type="ORF">M2650_05655</name>
</gene>
<feature type="transmembrane region" description="Helical" evidence="1">
    <location>
        <begin position="24"/>
        <end position="43"/>
    </location>
</feature>
<keyword evidence="1" id="KW-0812">Transmembrane</keyword>
<keyword evidence="1" id="KW-1133">Transmembrane helix</keyword>
<protein>
    <submittedName>
        <fullName evidence="3">PH domain-containing protein</fullName>
    </submittedName>
</protein>
<dbReference type="Pfam" id="PF10882">
    <property type="entry name" value="bPH_5"/>
    <property type="match status" value="1"/>
</dbReference>